<reference evidence="4 5" key="1">
    <citation type="journal article" date="2018" name="PLoS Genet.">
        <title>Population sequencing reveals clonal diversity and ancestral inbreeding in the grapevine cultivar Chardonnay.</title>
        <authorList>
            <person name="Roach M.J."/>
            <person name="Johnson D.L."/>
            <person name="Bohlmann J."/>
            <person name="van Vuuren H.J."/>
            <person name="Jones S.J."/>
            <person name="Pretorius I.S."/>
            <person name="Schmidt S.A."/>
            <person name="Borneman A.R."/>
        </authorList>
    </citation>
    <scope>NUCLEOTIDE SEQUENCE [LARGE SCALE GENOMIC DNA]</scope>
    <source>
        <strain evidence="5">cv. Chardonnay</strain>
        <tissue evidence="4">Leaf</tissue>
    </source>
</reference>
<keyword evidence="2" id="KW-0611">Plant defense</keyword>
<dbReference type="PANTHER" id="PTHR45835:SF99">
    <property type="entry name" value="CHROMO DOMAIN-CONTAINING PROTEIN-RELATED"/>
    <property type="match status" value="1"/>
</dbReference>
<dbReference type="InterPro" id="IPR041588">
    <property type="entry name" value="Integrase_H2C2"/>
</dbReference>
<evidence type="ECO:0000256" key="2">
    <source>
        <dbReference type="ARBA" id="ARBA00022821"/>
    </source>
</evidence>
<name>A0A438IUM2_VITVI</name>
<dbReference type="Gene3D" id="1.10.10.10">
    <property type="entry name" value="Winged helix-like DNA-binding domain superfamily/Winged helix DNA-binding domain"/>
    <property type="match status" value="1"/>
</dbReference>
<dbReference type="InterPro" id="IPR027417">
    <property type="entry name" value="P-loop_NTPase"/>
</dbReference>
<dbReference type="Gene3D" id="3.40.50.300">
    <property type="entry name" value="P-loop containing nucleotide triphosphate hydrolases"/>
    <property type="match status" value="2"/>
</dbReference>
<dbReference type="SUPFAM" id="SSF52058">
    <property type="entry name" value="L domain-like"/>
    <property type="match status" value="1"/>
</dbReference>
<dbReference type="SUPFAM" id="SSF53098">
    <property type="entry name" value="Ribonuclease H-like"/>
    <property type="match status" value="1"/>
</dbReference>
<dbReference type="GO" id="GO:0015074">
    <property type="term" value="P:DNA integration"/>
    <property type="evidence" value="ECO:0007669"/>
    <property type="project" value="InterPro"/>
</dbReference>
<dbReference type="Pfam" id="PF17921">
    <property type="entry name" value="Integrase_H2C2"/>
    <property type="match status" value="1"/>
</dbReference>
<sequence length="669" mass="76977">MYEDRSVRFKGRLCVPKDVELRNEILADAHRAKYTIHPRNTKMYQDLKRQFWWRGMKRDIAQFVANCQICQQVKAKHLRPAGLLQPLAIPEWKWDHITMDFVIGLPRTRSKKNGVWVIVDRLSKSAHFLSMKTTDPMNSLAKLYIQEVVRLHGIPLSIVFDRDLKFTSQFWYSLQRALGTQLKFSTAFHPQTDDYLPLAEFAYNNSYQSSIGMTPYEALYERPCRLLLCWIKWTCKMFKLVKTLLMWKNLYGFWRLENISSETRNSTANHFSGRCPSCLGRGDDKRAILNQLRNDEASENEICVIPILGMPGVGKTALAQLAFNDGESIASSFRDVDDLNLLQVSLKENLAGKKFLLVLDDVWEEDYATWDLFRSPLRAAKALGGLLRTKSNCEEWAEILGSNIWDLPNKECDILPALKLGYHHLPPHLKQCFSYWSLFPKGYEFDKDELLLIWMAEQPTGNKQMEDLGCEYFCELLSRSLFQPSSSNVSKFTMHDLLNDLAQSVAAEICFHSEDQPEKNLRHAISEKMLMGAILSGHRISELPNSLGDLKHLRILTLSKFIVSKGSGLRIRDLGNLSQLLGKLSILGLQNMVNMKEVMDANLKNRHKIEDLTVELGYVDAQNETLTEMLEPHQNLKKLTVQWYWGFKFPSWIGDPSFSSMVQLSLSDC</sequence>
<dbReference type="InterPro" id="IPR056789">
    <property type="entry name" value="LRR_R13L1-DRL21"/>
</dbReference>
<dbReference type="FunFam" id="1.10.10.10:FF:000322">
    <property type="entry name" value="Probable disease resistance protein At1g63360"/>
    <property type="match status" value="1"/>
</dbReference>
<evidence type="ECO:0000256" key="1">
    <source>
        <dbReference type="ARBA" id="ARBA00022737"/>
    </source>
</evidence>
<dbReference type="InterPro" id="IPR002182">
    <property type="entry name" value="NB-ARC"/>
</dbReference>
<dbReference type="Gene3D" id="3.30.420.10">
    <property type="entry name" value="Ribonuclease H-like superfamily/Ribonuclease H"/>
    <property type="match status" value="1"/>
</dbReference>
<evidence type="ECO:0000313" key="5">
    <source>
        <dbReference type="Proteomes" id="UP000288805"/>
    </source>
</evidence>
<evidence type="ECO:0000313" key="4">
    <source>
        <dbReference type="EMBL" id="RVX00336.1"/>
    </source>
</evidence>
<keyword evidence="1" id="KW-0677">Repeat</keyword>
<dbReference type="InterPro" id="IPR036397">
    <property type="entry name" value="RNaseH_sf"/>
</dbReference>
<dbReference type="Pfam" id="PF00931">
    <property type="entry name" value="NB-ARC"/>
    <property type="match status" value="1"/>
</dbReference>
<dbReference type="EMBL" id="QGNW01000082">
    <property type="protein sequence ID" value="RVX00336.1"/>
    <property type="molecule type" value="Genomic_DNA"/>
</dbReference>
<organism evidence="4 5">
    <name type="scientific">Vitis vinifera</name>
    <name type="common">Grape</name>
    <dbReference type="NCBI Taxonomy" id="29760"/>
    <lineage>
        <taxon>Eukaryota</taxon>
        <taxon>Viridiplantae</taxon>
        <taxon>Streptophyta</taxon>
        <taxon>Embryophyta</taxon>
        <taxon>Tracheophyta</taxon>
        <taxon>Spermatophyta</taxon>
        <taxon>Magnoliopsida</taxon>
        <taxon>eudicotyledons</taxon>
        <taxon>Gunneridae</taxon>
        <taxon>Pentapetalae</taxon>
        <taxon>rosids</taxon>
        <taxon>Vitales</taxon>
        <taxon>Vitaceae</taxon>
        <taxon>Viteae</taxon>
        <taxon>Vitis</taxon>
    </lineage>
</organism>
<dbReference type="Pfam" id="PF23559">
    <property type="entry name" value="WHD_DRP"/>
    <property type="match status" value="1"/>
</dbReference>
<dbReference type="GO" id="GO:0003676">
    <property type="term" value="F:nucleic acid binding"/>
    <property type="evidence" value="ECO:0007669"/>
    <property type="project" value="InterPro"/>
</dbReference>
<comment type="caution">
    <text evidence="4">The sequence shown here is derived from an EMBL/GenBank/DDBJ whole genome shotgun (WGS) entry which is preliminary data.</text>
</comment>
<dbReference type="InterPro" id="IPR032675">
    <property type="entry name" value="LRR_dom_sf"/>
</dbReference>
<feature type="domain" description="Integrase catalytic" evidence="3">
    <location>
        <begin position="82"/>
        <end position="197"/>
    </location>
</feature>
<dbReference type="PANTHER" id="PTHR45835">
    <property type="entry name" value="YALI0A06105P"/>
    <property type="match status" value="1"/>
</dbReference>
<dbReference type="InterPro" id="IPR058922">
    <property type="entry name" value="WHD_DRP"/>
</dbReference>
<evidence type="ECO:0000259" key="3">
    <source>
        <dbReference type="PROSITE" id="PS50994"/>
    </source>
</evidence>
<dbReference type="InterPro" id="IPR036388">
    <property type="entry name" value="WH-like_DNA-bd_sf"/>
</dbReference>
<dbReference type="GO" id="GO:0006952">
    <property type="term" value="P:defense response"/>
    <property type="evidence" value="ECO:0007669"/>
    <property type="project" value="UniProtKB-KW"/>
</dbReference>
<accession>A0A438IUM2</accession>
<protein>
    <submittedName>
        <fullName evidence="4">Putative disease resistance RPP13-like protein 1</fullName>
    </submittedName>
</protein>
<proteinExistence type="predicted"/>
<dbReference type="AlphaFoldDB" id="A0A438IUM2"/>
<dbReference type="PROSITE" id="PS50994">
    <property type="entry name" value="INTEGRASE"/>
    <property type="match status" value="1"/>
</dbReference>
<dbReference type="Gene3D" id="1.10.340.70">
    <property type="match status" value="1"/>
</dbReference>
<dbReference type="Gene3D" id="3.80.10.10">
    <property type="entry name" value="Ribonuclease Inhibitor"/>
    <property type="match status" value="1"/>
</dbReference>
<dbReference type="SUPFAM" id="SSF52540">
    <property type="entry name" value="P-loop containing nucleoside triphosphate hydrolases"/>
    <property type="match status" value="1"/>
</dbReference>
<gene>
    <name evidence="4" type="primary">RPPL1_219</name>
    <name evidence="4" type="ORF">CK203_024599</name>
</gene>
<dbReference type="InterPro" id="IPR012337">
    <property type="entry name" value="RNaseH-like_sf"/>
</dbReference>
<dbReference type="InterPro" id="IPR001584">
    <property type="entry name" value="Integrase_cat-core"/>
</dbReference>
<dbReference type="Proteomes" id="UP000288805">
    <property type="component" value="Unassembled WGS sequence"/>
</dbReference>
<dbReference type="Pfam" id="PF25019">
    <property type="entry name" value="LRR_R13L1-DRL21"/>
    <property type="match status" value="1"/>
</dbReference>